<dbReference type="Pfam" id="PF00664">
    <property type="entry name" value="ABC_membrane"/>
    <property type="match status" value="1"/>
</dbReference>
<evidence type="ECO:0000256" key="3">
    <source>
        <dbReference type="ARBA" id="ARBA00022741"/>
    </source>
</evidence>
<keyword evidence="6 7" id="KW-0472">Membrane</keyword>
<dbReference type="Proteomes" id="UP001258181">
    <property type="component" value="Unassembled WGS sequence"/>
</dbReference>
<keyword evidence="5 7" id="KW-1133">Transmembrane helix</keyword>
<dbReference type="PROSITE" id="PS00211">
    <property type="entry name" value="ABC_TRANSPORTER_1"/>
    <property type="match status" value="1"/>
</dbReference>
<dbReference type="SMART" id="SM00382">
    <property type="entry name" value="AAA"/>
    <property type="match status" value="1"/>
</dbReference>
<comment type="subcellular location">
    <subcellularLocation>
        <location evidence="1">Cell membrane</location>
        <topology evidence="1">Multi-pass membrane protein</topology>
    </subcellularLocation>
</comment>
<dbReference type="InterPro" id="IPR017871">
    <property type="entry name" value="ABC_transporter-like_CS"/>
</dbReference>
<keyword evidence="4 10" id="KW-0067">ATP-binding</keyword>
<feature type="transmembrane region" description="Helical" evidence="7">
    <location>
        <begin position="83"/>
        <end position="105"/>
    </location>
</feature>
<keyword evidence="3" id="KW-0547">Nucleotide-binding</keyword>
<dbReference type="InterPro" id="IPR003593">
    <property type="entry name" value="AAA+_ATPase"/>
</dbReference>
<dbReference type="EMBL" id="JAVDWA010000007">
    <property type="protein sequence ID" value="MDR7074437.1"/>
    <property type="molecule type" value="Genomic_DNA"/>
</dbReference>
<evidence type="ECO:0000256" key="1">
    <source>
        <dbReference type="ARBA" id="ARBA00004651"/>
    </source>
</evidence>
<evidence type="ECO:0000256" key="4">
    <source>
        <dbReference type="ARBA" id="ARBA00022840"/>
    </source>
</evidence>
<evidence type="ECO:0000256" key="5">
    <source>
        <dbReference type="ARBA" id="ARBA00022989"/>
    </source>
</evidence>
<feature type="transmembrane region" description="Helical" evidence="7">
    <location>
        <begin position="158"/>
        <end position="178"/>
    </location>
</feature>
<dbReference type="CDD" id="cd18547">
    <property type="entry name" value="ABC_6TM_Tm288_like"/>
    <property type="match status" value="1"/>
</dbReference>
<dbReference type="PROSITE" id="PS50929">
    <property type="entry name" value="ABC_TM1F"/>
    <property type="match status" value="1"/>
</dbReference>
<reference evidence="10 11" key="1">
    <citation type="submission" date="2023-07" db="EMBL/GenBank/DDBJ databases">
        <title>Sorghum-associated microbial communities from plants grown in Nebraska, USA.</title>
        <authorList>
            <person name="Schachtman D."/>
        </authorList>
    </citation>
    <scope>NUCLEOTIDE SEQUENCE [LARGE SCALE GENOMIC DNA]</scope>
    <source>
        <strain evidence="10 11">BE211</strain>
    </source>
</reference>
<feature type="transmembrane region" description="Helical" evidence="7">
    <location>
        <begin position="278"/>
        <end position="303"/>
    </location>
</feature>
<dbReference type="SUPFAM" id="SSF52540">
    <property type="entry name" value="P-loop containing nucleoside triphosphate hydrolases"/>
    <property type="match status" value="1"/>
</dbReference>
<evidence type="ECO:0000256" key="2">
    <source>
        <dbReference type="ARBA" id="ARBA00022692"/>
    </source>
</evidence>
<evidence type="ECO:0000256" key="7">
    <source>
        <dbReference type="SAM" id="Phobius"/>
    </source>
</evidence>
<dbReference type="InterPro" id="IPR039421">
    <property type="entry name" value="Type_1_exporter"/>
</dbReference>
<dbReference type="InterPro" id="IPR011527">
    <property type="entry name" value="ABC1_TM_dom"/>
</dbReference>
<feature type="transmembrane region" description="Helical" evidence="7">
    <location>
        <begin position="184"/>
        <end position="201"/>
    </location>
</feature>
<dbReference type="PANTHER" id="PTHR43394:SF1">
    <property type="entry name" value="ATP-BINDING CASSETTE SUB-FAMILY B MEMBER 10, MITOCHONDRIAL"/>
    <property type="match status" value="1"/>
</dbReference>
<dbReference type="CDD" id="cd03254">
    <property type="entry name" value="ABCC_Glucan_exporter_like"/>
    <property type="match status" value="1"/>
</dbReference>
<dbReference type="InterPro" id="IPR027417">
    <property type="entry name" value="P-loop_NTPase"/>
</dbReference>
<evidence type="ECO:0000313" key="11">
    <source>
        <dbReference type="Proteomes" id="UP001258181"/>
    </source>
</evidence>
<feature type="transmembrane region" description="Helical" evidence="7">
    <location>
        <begin position="40"/>
        <end position="63"/>
    </location>
</feature>
<evidence type="ECO:0000259" key="8">
    <source>
        <dbReference type="PROSITE" id="PS50893"/>
    </source>
</evidence>
<comment type="caution">
    <text evidence="10">The sequence shown here is derived from an EMBL/GenBank/DDBJ whole genome shotgun (WGS) entry which is preliminary data.</text>
</comment>
<dbReference type="Gene3D" id="3.40.50.300">
    <property type="entry name" value="P-loop containing nucleotide triphosphate hydrolases"/>
    <property type="match status" value="1"/>
</dbReference>
<dbReference type="Gene3D" id="1.20.1560.10">
    <property type="entry name" value="ABC transporter type 1, transmembrane domain"/>
    <property type="match status" value="1"/>
</dbReference>
<proteinExistence type="predicted"/>
<name>A0ABU1U4M6_9BACL</name>
<dbReference type="RefSeq" id="WP_310261359.1">
    <property type="nucleotide sequence ID" value="NZ_JAVDWA010000007.1"/>
</dbReference>
<sequence>MSQGSNRPHPHNHLFGKKVKPKNWTDTVKRIGRYFSNQKMLLSLVLLMVIVSSALSLLGPFLIGKAIDHYVVKGNVDGLTKMLIGLIFVFIGQSLSTFLQNYWMIGIAQQTVFRMRKDLFTQFHRLPISFFDKRQHGELMSRVTNDIENVSSTLNSSFIQVFSSVLTLLGTIGVMLYLSPILTLISLSIVPLMFFGLKWITKRTGVRFKEQQRNLGDINGYVEEITSGQRIVKSFSQEKRVIEEFLVKNKRLRESGYWAQTFSGFIPKLMNVLNNGSFALIAGIGGVLALNGKISIGVIVIFVEYSRQFTRPLNDLANQFNTLLSAVAGAERVFEILDEQQEENDETDAIELPSVKGKVEFQEVSFSYEKEGTTVAGLNFSVKEGETVALVGPTGAGKTTVVNLLSRFYDADKGQILIDGHDIQKVKRSSLRSHMAFVLQDSFLFEGTIFENIRYGRLDATDEEVIKAAKLANADSFIKKLSKGYSTVLSQEGRGISQGQKQLLSIARAILADPSLLILDEATSSIDTITEMKIQEALQRLMKGRTSFVIAHRLNTIQKADQILVLHDGGILEKGTHEELLVNKGFYHSLYHSQLKKEA</sequence>
<feature type="domain" description="ABC transporter" evidence="8">
    <location>
        <begin position="359"/>
        <end position="593"/>
    </location>
</feature>
<dbReference type="SUPFAM" id="SSF90123">
    <property type="entry name" value="ABC transporter transmembrane region"/>
    <property type="match status" value="1"/>
</dbReference>
<organism evidence="10 11">
    <name type="scientific">Fictibacillus barbaricus</name>
    <dbReference type="NCBI Taxonomy" id="182136"/>
    <lineage>
        <taxon>Bacteria</taxon>
        <taxon>Bacillati</taxon>
        <taxon>Bacillota</taxon>
        <taxon>Bacilli</taxon>
        <taxon>Bacillales</taxon>
        <taxon>Fictibacillaceae</taxon>
        <taxon>Fictibacillus</taxon>
    </lineage>
</organism>
<dbReference type="InterPro" id="IPR003439">
    <property type="entry name" value="ABC_transporter-like_ATP-bd"/>
</dbReference>
<accession>A0ABU1U4M6</accession>
<evidence type="ECO:0000259" key="9">
    <source>
        <dbReference type="PROSITE" id="PS50929"/>
    </source>
</evidence>
<keyword evidence="2 7" id="KW-0812">Transmembrane</keyword>
<dbReference type="Pfam" id="PF00005">
    <property type="entry name" value="ABC_tran"/>
    <property type="match status" value="1"/>
</dbReference>
<evidence type="ECO:0000256" key="6">
    <source>
        <dbReference type="ARBA" id="ARBA00023136"/>
    </source>
</evidence>
<dbReference type="PANTHER" id="PTHR43394">
    <property type="entry name" value="ATP-DEPENDENT PERMEASE MDL1, MITOCHONDRIAL"/>
    <property type="match status" value="1"/>
</dbReference>
<dbReference type="InterPro" id="IPR036640">
    <property type="entry name" value="ABC1_TM_sf"/>
</dbReference>
<evidence type="ECO:0000313" key="10">
    <source>
        <dbReference type="EMBL" id="MDR7074437.1"/>
    </source>
</evidence>
<keyword evidence="11" id="KW-1185">Reference proteome</keyword>
<feature type="domain" description="ABC transmembrane type-1" evidence="9">
    <location>
        <begin position="44"/>
        <end position="325"/>
    </location>
</feature>
<dbReference type="GO" id="GO:0005524">
    <property type="term" value="F:ATP binding"/>
    <property type="evidence" value="ECO:0007669"/>
    <property type="project" value="UniProtKB-KW"/>
</dbReference>
<protein>
    <submittedName>
        <fullName evidence="10">ATP-binding cassette subfamily B protein</fullName>
    </submittedName>
</protein>
<gene>
    <name evidence="10" type="ORF">J2X07_003433</name>
</gene>
<dbReference type="PROSITE" id="PS50893">
    <property type="entry name" value="ABC_TRANSPORTER_2"/>
    <property type="match status" value="1"/>
</dbReference>